<evidence type="ECO:0000313" key="4">
    <source>
        <dbReference type="EMBL" id="SFH10335.1"/>
    </source>
</evidence>
<keyword evidence="4" id="KW-0540">Nuclease</keyword>
<dbReference type="Gene3D" id="3.60.10.10">
    <property type="entry name" value="Endonuclease/exonuclease/phosphatase"/>
    <property type="match status" value="1"/>
</dbReference>
<dbReference type="EMBL" id="JACBZA010000001">
    <property type="protein sequence ID" value="NYH86138.1"/>
    <property type="molecule type" value="Genomic_DNA"/>
</dbReference>
<dbReference type="STRING" id="504797.SAMN05421678_11274"/>
<dbReference type="GO" id="GO:0004519">
    <property type="term" value="F:endonuclease activity"/>
    <property type="evidence" value="ECO:0007669"/>
    <property type="project" value="UniProtKB-KW"/>
</dbReference>
<sequence>MADHQLRAMTWNLWWRFGPRWRDRQAGILATIERFAPDVVALQEVWGADGTTQAHELAKTLGFHATFAAPSYPAAPDPARRPDHAGVELGVALLSRWPVVRQDVIAMPARHRAWDPVVLRAAVAHPAGPLPILVACLEHATTYSDDRLAQAALLADLATDPAADGPCPSLAMGDLNAAPDSAVLRPMRDVLTDAWRAGGGAEDAVTLPSTHPSAPLEAGPELVDQRIDHIFFRPGQRTSSSTSSPRSSPATRSAGSFRPITGRWCATSAGATADQATAGRRSPEAAGETAHGRDLSTAMFTAISHSMVIAPRLAVVPHPLAA</sequence>
<evidence type="ECO:0000313" key="5">
    <source>
        <dbReference type="Proteomes" id="UP000199052"/>
    </source>
</evidence>
<dbReference type="SUPFAM" id="SSF56219">
    <property type="entry name" value="DNase I-like"/>
    <property type="match status" value="1"/>
</dbReference>
<gene>
    <name evidence="3" type="ORF">FHR37_004989</name>
    <name evidence="4" type="ORF">SAMN05421678_11274</name>
</gene>
<dbReference type="OrthoDB" id="9787701at2"/>
<dbReference type="EMBL" id="FOOI01000012">
    <property type="protein sequence ID" value="SFH10335.1"/>
    <property type="molecule type" value="Genomic_DNA"/>
</dbReference>
<feature type="region of interest" description="Disordered" evidence="1">
    <location>
        <begin position="233"/>
        <end position="259"/>
    </location>
</feature>
<feature type="region of interest" description="Disordered" evidence="1">
    <location>
        <begin position="271"/>
        <end position="292"/>
    </location>
</feature>
<feature type="domain" description="Endonuclease/exonuclease/phosphatase" evidence="2">
    <location>
        <begin position="9"/>
        <end position="246"/>
    </location>
</feature>
<dbReference type="RefSeq" id="WP_092885643.1">
    <property type="nucleotide sequence ID" value="NZ_FOOI01000012.1"/>
</dbReference>
<dbReference type="PANTHER" id="PTHR14859:SF1">
    <property type="entry name" value="PGAP2-INTERACTING PROTEIN"/>
    <property type="match status" value="1"/>
</dbReference>
<dbReference type="AlphaFoldDB" id="A0A1I2XA04"/>
<dbReference type="GO" id="GO:0004527">
    <property type="term" value="F:exonuclease activity"/>
    <property type="evidence" value="ECO:0007669"/>
    <property type="project" value="UniProtKB-KW"/>
</dbReference>
<feature type="compositionally biased region" description="Low complexity" evidence="1">
    <location>
        <begin position="237"/>
        <end position="254"/>
    </location>
</feature>
<keyword evidence="4" id="KW-0378">Hydrolase</keyword>
<dbReference type="InterPro" id="IPR051916">
    <property type="entry name" value="GPI-anchor_lipid_remodeler"/>
</dbReference>
<keyword evidence="4" id="KW-0255">Endonuclease</keyword>
<keyword evidence="6" id="KW-1185">Reference proteome</keyword>
<protein>
    <submittedName>
        <fullName evidence="3">Endonuclease/exonuclease/phosphatase family metal-dependent hydrolase</fullName>
    </submittedName>
    <submittedName>
        <fullName evidence="4">Metal-dependent hydrolase, endonuclease/exonuclease/phosphatase family</fullName>
    </submittedName>
</protein>
<dbReference type="Pfam" id="PF03372">
    <property type="entry name" value="Exo_endo_phos"/>
    <property type="match status" value="1"/>
</dbReference>
<dbReference type="GO" id="GO:0006506">
    <property type="term" value="P:GPI anchor biosynthetic process"/>
    <property type="evidence" value="ECO:0007669"/>
    <property type="project" value="TreeGrafter"/>
</dbReference>
<dbReference type="GO" id="GO:0016020">
    <property type="term" value="C:membrane"/>
    <property type="evidence" value="ECO:0007669"/>
    <property type="project" value="GOC"/>
</dbReference>
<keyword evidence="4" id="KW-0269">Exonuclease</keyword>
<dbReference type="InterPro" id="IPR005135">
    <property type="entry name" value="Endo/exonuclease/phosphatase"/>
</dbReference>
<evidence type="ECO:0000313" key="3">
    <source>
        <dbReference type="EMBL" id="NYH86138.1"/>
    </source>
</evidence>
<evidence type="ECO:0000259" key="2">
    <source>
        <dbReference type="Pfam" id="PF03372"/>
    </source>
</evidence>
<name>A0A1I2XA04_9ACTN</name>
<dbReference type="PANTHER" id="PTHR14859">
    <property type="entry name" value="CALCOFLUOR WHITE HYPERSENSITIVE PROTEIN PRECURSOR"/>
    <property type="match status" value="1"/>
</dbReference>
<reference evidence="4 5" key="1">
    <citation type="submission" date="2016-10" db="EMBL/GenBank/DDBJ databases">
        <authorList>
            <person name="de Groot N.N."/>
        </authorList>
    </citation>
    <scope>NUCLEOTIDE SEQUENCE [LARGE SCALE GENOMIC DNA]</scope>
    <source>
        <strain evidence="4 5">CPCC 202808</strain>
    </source>
</reference>
<dbReference type="Proteomes" id="UP000199052">
    <property type="component" value="Unassembled WGS sequence"/>
</dbReference>
<evidence type="ECO:0000256" key="1">
    <source>
        <dbReference type="SAM" id="MobiDB-lite"/>
    </source>
</evidence>
<dbReference type="InterPro" id="IPR036691">
    <property type="entry name" value="Endo/exonu/phosph_ase_sf"/>
</dbReference>
<reference evidence="3 6" key="2">
    <citation type="submission" date="2020-07" db="EMBL/GenBank/DDBJ databases">
        <title>Sequencing the genomes of 1000 actinobacteria strains.</title>
        <authorList>
            <person name="Klenk H.-P."/>
        </authorList>
    </citation>
    <scope>NUCLEOTIDE SEQUENCE [LARGE SCALE GENOMIC DNA]</scope>
    <source>
        <strain evidence="3 6">DSM 45117</strain>
    </source>
</reference>
<dbReference type="Proteomes" id="UP000533017">
    <property type="component" value="Unassembled WGS sequence"/>
</dbReference>
<proteinExistence type="predicted"/>
<evidence type="ECO:0000313" key="6">
    <source>
        <dbReference type="Proteomes" id="UP000533017"/>
    </source>
</evidence>
<accession>A0A1I2XA04</accession>
<organism evidence="4 5">
    <name type="scientific">Actinopolymorpha cephalotaxi</name>
    <dbReference type="NCBI Taxonomy" id="504797"/>
    <lineage>
        <taxon>Bacteria</taxon>
        <taxon>Bacillati</taxon>
        <taxon>Actinomycetota</taxon>
        <taxon>Actinomycetes</taxon>
        <taxon>Propionibacteriales</taxon>
        <taxon>Actinopolymorphaceae</taxon>
        <taxon>Actinopolymorpha</taxon>
    </lineage>
</organism>